<organism evidence="3 4">
    <name type="scientific">Clohesyomyces aquaticus</name>
    <dbReference type="NCBI Taxonomy" id="1231657"/>
    <lineage>
        <taxon>Eukaryota</taxon>
        <taxon>Fungi</taxon>
        <taxon>Dikarya</taxon>
        <taxon>Ascomycota</taxon>
        <taxon>Pezizomycotina</taxon>
        <taxon>Dothideomycetes</taxon>
        <taxon>Pleosporomycetidae</taxon>
        <taxon>Pleosporales</taxon>
        <taxon>Lindgomycetaceae</taxon>
        <taxon>Clohesyomyces</taxon>
    </lineage>
</organism>
<accession>A0A1Y1ZFL7</accession>
<evidence type="ECO:0000256" key="1">
    <source>
        <dbReference type="SAM" id="MobiDB-lite"/>
    </source>
</evidence>
<feature type="domain" description="Heterokaryon incompatibility" evidence="2">
    <location>
        <begin position="88"/>
        <end position="306"/>
    </location>
</feature>
<name>A0A1Y1ZFL7_9PLEO</name>
<reference evidence="3 4" key="1">
    <citation type="submission" date="2016-07" db="EMBL/GenBank/DDBJ databases">
        <title>Pervasive Adenine N6-methylation of Active Genes in Fungi.</title>
        <authorList>
            <consortium name="DOE Joint Genome Institute"/>
            <person name="Mondo S.J."/>
            <person name="Dannebaum R.O."/>
            <person name="Kuo R.C."/>
            <person name="Labutti K."/>
            <person name="Haridas S."/>
            <person name="Kuo A."/>
            <person name="Salamov A."/>
            <person name="Ahrendt S.R."/>
            <person name="Lipzen A."/>
            <person name="Sullivan W."/>
            <person name="Andreopoulos W.B."/>
            <person name="Clum A."/>
            <person name="Lindquist E."/>
            <person name="Daum C."/>
            <person name="Ramamoorthy G.K."/>
            <person name="Gryganskyi A."/>
            <person name="Culley D."/>
            <person name="Magnuson J.K."/>
            <person name="James T.Y."/>
            <person name="O'Malley M.A."/>
            <person name="Stajich J.E."/>
            <person name="Spatafora J.W."/>
            <person name="Visel A."/>
            <person name="Grigoriev I.V."/>
        </authorList>
    </citation>
    <scope>NUCLEOTIDE SEQUENCE [LARGE SCALE GENOMIC DNA]</scope>
    <source>
        <strain evidence="3 4">CBS 115471</strain>
    </source>
</reference>
<dbReference type="Pfam" id="PF06985">
    <property type="entry name" value="HET"/>
    <property type="match status" value="1"/>
</dbReference>
<dbReference type="Proteomes" id="UP000193144">
    <property type="component" value="Unassembled WGS sequence"/>
</dbReference>
<dbReference type="InterPro" id="IPR052895">
    <property type="entry name" value="HetReg/Transcr_Mod"/>
</dbReference>
<gene>
    <name evidence="3" type="ORF">BCR34DRAFT_589689</name>
</gene>
<feature type="region of interest" description="Disordered" evidence="1">
    <location>
        <begin position="1"/>
        <end position="21"/>
    </location>
</feature>
<evidence type="ECO:0000259" key="2">
    <source>
        <dbReference type="Pfam" id="PF06985"/>
    </source>
</evidence>
<sequence length="744" mass="83191">MTDNRFNKQPPPAPGSRPHSVRLSQLLPGRRSDGFKLQQQEQTIASIYSPLPSGSHTIRLLDLLPGKWGDDINVRLQECTIAEARDRYISISYTWGEPGTVKQMLITCNRSRVPISENLYTLLRRLRRPERQTLVWADALCINQTDPSERTHQVGLMGEIYKNSKETIIWLGEEADSDDTGYRFLNEYITEEDSISMGKGAPPGVAWQGNDNGGDQRLLDAYLANSKKRGVRAANDIFGAFCLIQSFAQGTSSSALKFLEESELTGQYPYLPKTFLDPSSKASRVWAGLARLMSRPWWRRIWVIQETVLSRKATVHFGMLSAPWSMFARAASNFARERHSLCLDLAGTLRGHDILTQFSDLVLQIHDTRLHHQASVKDVTLLSLLWKFRPLEASDKRDKVFALLGLTTDWQGMPPLSPDYSADVGAVFVQTAIRNILMSASLSVLSGDLEATLNRKRLTDIPSWVMDWALPCLPVEIERVQSQKMYNASGGRTSEVSFHHRHSILHVQGLLVDQVIAVGDVSRHTQISDTCAVIRQWNLLAMAFEEKRGNYPSGCSYYDAFWRTLVGNLVQMASVANSIDGKQTAYRKTTAEDTEAFRAWRMWSRCISRDTIGRTASFTQRDLDEGISSIHYALKTATTSRRFFLTRSGYMGVGPKTTQPGDKLYVLENSKVPFLVRPHSVLNCNGGLSMMLIEPAGGDAGGLSNCCFNAHSCHRLVGDCFAYGLMDGEAFERPGAEVVALYLA</sequence>
<dbReference type="AlphaFoldDB" id="A0A1Y1ZFL7"/>
<keyword evidence="4" id="KW-1185">Reference proteome</keyword>
<dbReference type="PANTHER" id="PTHR24148">
    <property type="entry name" value="ANKYRIN REPEAT DOMAIN-CONTAINING PROTEIN 39 HOMOLOG-RELATED"/>
    <property type="match status" value="1"/>
</dbReference>
<comment type="caution">
    <text evidence="3">The sequence shown here is derived from an EMBL/GenBank/DDBJ whole genome shotgun (WGS) entry which is preliminary data.</text>
</comment>
<dbReference type="Pfam" id="PF26639">
    <property type="entry name" value="Het-6_barrel"/>
    <property type="match status" value="1"/>
</dbReference>
<proteinExistence type="predicted"/>
<evidence type="ECO:0000313" key="4">
    <source>
        <dbReference type="Proteomes" id="UP000193144"/>
    </source>
</evidence>
<dbReference type="PANTHER" id="PTHR24148:SF73">
    <property type="entry name" value="HET DOMAIN PROTEIN (AFU_ORTHOLOGUE AFUA_8G01020)"/>
    <property type="match status" value="1"/>
</dbReference>
<dbReference type="EMBL" id="MCFA01000093">
    <property type="protein sequence ID" value="ORY08964.1"/>
    <property type="molecule type" value="Genomic_DNA"/>
</dbReference>
<evidence type="ECO:0000313" key="3">
    <source>
        <dbReference type="EMBL" id="ORY08964.1"/>
    </source>
</evidence>
<protein>
    <submittedName>
        <fullName evidence="3">Heterokaryon incompatibility protein-domain-containing protein</fullName>
    </submittedName>
</protein>
<dbReference type="STRING" id="1231657.A0A1Y1ZFL7"/>
<dbReference type="OrthoDB" id="3557394at2759"/>
<dbReference type="InterPro" id="IPR010730">
    <property type="entry name" value="HET"/>
</dbReference>